<feature type="compositionally biased region" description="Polar residues" evidence="1">
    <location>
        <begin position="32"/>
        <end position="46"/>
    </location>
</feature>
<accession>G2YLT5</accession>
<dbReference type="InParanoid" id="G2YLT5"/>
<gene>
    <name evidence="2" type="ORF">BofuT4_P000300.1</name>
</gene>
<dbReference type="AlphaFoldDB" id="G2YLT5"/>
<name>G2YLT5_BOTF4</name>
<evidence type="ECO:0000313" key="2">
    <source>
        <dbReference type="EMBL" id="CCD52583.1"/>
    </source>
</evidence>
<protein>
    <submittedName>
        <fullName evidence="2">Uncharacterized protein</fullName>
    </submittedName>
</protein>
<reference evidence="3" key="1">
    <citation type="journal article" date="2011" name="PLoS Genet.">
        <title>Genomic analysis of the necrotrophic fungal pathogens Sclerotinia sclerotiorum and Botrytis cinerea.</title>
        <authorList>
            <person name="Amselem J."/>
            <person name="Cuomo C.A."/>
            <person name="van Kan J.A."/>
            <person name="Viaud M."/>
            <person name="Benito E.P."/>
            <person name="Couloux A."/>
            <person name="Coutinho P.M."/>
            <person name="de Vries R.P."/>
            <person name="Dyer P.S."/>
            <person name="Fillinger S."/>
            <person name="Fournier E."/>
            <person name="Gout L."/>
            <person name="Hahn M."/>
            <person name="Kohn L."/>
            <person name="Lapalu N."/>
            <person name="Plummer K.M."/>
            <person name="Pradier J.M."/>
            <person name="Quevillon E."/>
            <person name="Sharon A."/>
            <person name="Simon A."/>
            <person name="ten Have A."/>
            <person name="Tudzynski B."/>
            <person name="Tudzynski P."/>
            <person name="Wincker P."/>
            <person name="Andrew M."/>
            <person name="Anthouard V."/>
            <person name="Beever R.E."/>
            <person name="Beffa R."/>
            <person name="Benoit I."/>
            <person name="Bouzid O."/>
            <person name="Brault B."/>
            <person name="Chen Z."/>
            <person name="Choquer M."/>
            <person name="Collemare J."/>
            <person name="Cotton P."/>
            <person name="Danchin E.G."/>
            <person name="Da Silva C."/>
            <person name="Gautier A."/>
            <person name="Giraud C."/>
            <person name="Giraud T."/>
            <person name="Gonzalez C."/>
            <person name="Grossetete S."/>
            <person name="Guldener U."/>
            <person name="Henrissat B."/>
            <person name="Howlett B.J."/>
            <person name="Kodira C."/>
            <person name="Kretschmer M."/>
            <person name="Lappartient A."/>
            <person name="Leroch M."/>
            <person name="Levis C."/>
            <person name="Mauceli E."/>
            <person name="Neuveglise C."/>
            <person name="Oeser B."/>
            <person name="Pearson M."/>
            <person name="Poulain J."/>
            <person name="Poussereau N."/>
            <person name="Quesneville H."/>
            <person name="Rascle C."/>
            <person name="Schumacher J."/>
            <person name="Segurens B."/>
            <person name="Sexton A."/>
            <person name="Silva E."/>
            <person name="Sirven C."/>
            <person name="Soanes D.M."/>
            <person name="Talbot N.J."/>
            <person name="Templeton M."/>
            <person name="Yandava C."/>
            <person name="Yarden O."/>
            <person name="Zeng Q."/>
            <person name="Rollins J.A."/>
            <person name="Lebrun M.H."/>
            <person name="Dickman M."/>
        </authorList>
    </citation>
    <scope>NUCLEOTIDE SEQUENCE [LARGE SCALE GENOMIC DNA]</scope>
    <source>
        <strain evidence="3">T4</strain>
    </source>
</reference>
<dbReference type="Proteomes" id="UP000008177">
    <property type="component" value="Unplaced contigs"/>
</dbReference>
<dbReference type="HOGENOM" id="CLU_2922383_0_0_1"/>
<proteinExistence type="predicted"/>
<evidence type="ECO:0000313" key="3">
    <source>
        <dbReference type="Proteomes" id="UP000008177"/>
    </source>
</evidence>
<evidence type="ECO:0000256" key="1">
    <source>
        <dbReference type="SAM" id="MobiDB-lite"/>
    </source>
</evidence>
<sequence length="61" mass="6889">MRISIDPEVVESRPELYDEDDAITDQKPDRSPLTSEANGSLVPVQQQQNSNIVECYLPIDE</sequence>
<dbReference type="EMBL" id="FQ790344">
    <property type="protein sequence ID" value="CCD52583.1"/>
    <property type="molecule type" value="Genomic_DNA"/>
</dbReference>
<organism evidence="2 3">
    <name type="scientific">Botryotinia fuckeliana (strain T4)</name>
    <name type="common">Noble rot fungus</name>
    <name type="synonym">Botrytis cinerea</name>
    <dbReference type="NCBI Taxonomy" id="999810"/>
    <lineage>
        <taxon>Eukaryota</taxon>
        <taxon>Fungi</taxon>
        <taxon>Dikarya</taxon>
        <taxon>Ascomycota</taxon>
        <taxon>Pezizomycotina</taxon>
        <taxon>Leotiomycetes</taxon>
        <taxon>Helotiales</taxon>
        <taxon>Sclerotiniaceae</taxon>
        <taxon>Botrytis</taxon>
    </lineage>
</organism>
<feature type="region of interest" description="Disordered" evidence="1">
    <location>
        <begin position="1"/>
        <end position="46"/>
    </location>
</feature>